<evidence type="ECO:0000313" key="1">
    <source>
        <dbReference type="EMBL" id="OIN09227.1"/>
    </source>
</evidence>
<gene>
    <name evidence="1" type="ORF">BFR47_02895</name>
</gene>
<dbReference type="EMBL" id="MDKE01000022">
    <property type="protein sequence ID" value="OIN09227.1"/>
    <property type="molecule type" value="Genomic_DNA"/>
</dbReference>
<sequence>MFYERSVAFMKERESRLKMMPLKGMRLSSDRQEYGVNWTNRDDRRNVVLSAIGSADSYTGYVFGMEVNFDPSVNLQDLAKSQQYQDDQSRKKFNRTLARIWTPREIHAAIQANKELEYKKKELLKSYFEAGNLPLHEARVASLAEEIELESGVSPVSFDDATTLPDNGALVRSEYTLCAHFRLLQELIGHADLLTLYLDQDTLINRAAITAFTDQVKAGTCRVAYVRFNKELTVDERRFRVKMTEKAVGMVMKTEELDRIEAERFLVQQSLSQPYAMSGSKEVWFSNPINRIYECEKYVSFLTDCDCLSENQKVSVIRRASLHPIDNFFQMVRRRLSLLERPMHSQSNNGRVWTGKSPYNPVMVEKMLQILRVYYNFCLRGKDGKTPAQRLGLAKGPVEIRKILYPSC</sequence>
<dbReference type="AlphaFoldDB" id="A0A1J4QGN3"/>
<reference evidence="1 2" key="1">
    <citation type="submission" date="2016-07" db="EMBL/GenBank/DDBJ databases">
        <title>Draft Genome Sequence of Oceanisphaera psychrotolerans, isolated from coastal sediment samples.</title>
        <authorList>
            <person name="Zhuo S."/>
            <person name="Ruan Z."/>
        </authorList>
    </citation>
    <scope>NUCLEOTIDE SEQUENCE [LARGE SCALE GENOMIC DNA]</scope>
    <source>
        <strain evidence="1 2">LAM-WHM-ZC</strain>
    </source>
</reference>
<accession>A0A1J4QGN3</accession>
<name>A0A1J4QGN3_9GAMM</name>
<dbReference type="Proteomes" id="UP000243073">
    <property type="component" value="Unassembled WGS sequence"/>
</dbReference>
<proteinExistence type="predicted"/>
<comment type="caution">
    <text evidence="1">The sequence shown here is derived from an EMBL/GenBank/DDBJ whole genome shotgun (WGS) entry which is preliminary data.</text>
</comment>
<protein>
    <submittedName>
        <fullName evidence="1">Uncharacterized protein</fullName>
    </submittedName>
</protein>
<organism evidence="1 2">
    <name type="scientific">Oceanisphaera psychrotolerans</name>
    <dbReference type="NCBI Taxonomy" id="1414654"/>
    <lineage>
        <taxon>Bacteria</taxon>
        <taxon>Pseudomonadati</taxon>
        <taxon>Pseudomonadota</taxon>
        <taxon>Gammaproteobacteria</taxon>
        <taxon>Aeromonadales</taxon>
        <taxon>Aeromonadaceae</taxon>
        <taxon>Oceanisphaera</taxon>
    </lineage>
</organism>
<evidence type="ECO:0000313" key="2">
    <source>
        <dbReference type="Proteomes" id="UP000243073"/>
    </source>
</evidence>
<keyword evidence="2" id="KW-1185">Reference proteome</keyword>